<dbReference type="Gene3D" id="1.25.40.10">
    <property type="entry name" value="Tetratricopeptide repeat domain"/>
    <property type="match status" value="1"/>
</dbReference>
<dbReference type="GO" id="GO:0030288">
    <property type="term" value="C:outer membrane-bounded periplasmic space"/>
    <property type="evidence" value="ECO:0007669"/>
    <property type="project" value="InterPro"/>
</dbReference>
<protein>
    <submittedName>
        <fullName evidence="2">CsgG/HfaB family protein</fullName>
    </submittedName>
</protein>
<dbReference type="Gene3D" id="3.40.50.10610">
    <property type="entry name" value="ABC-type transport auxiliary lipoprotein component"/>
    <property type="match status" value="1"/>
</dbReference>
<reference evidence="2" key="1">
    <citation type="journal article" date="2023" name="Front. Microbiol.">
        <title>Genomic diversity and taxonomic marker for Arcobacter species.</title>
        <authorList>
            <person name="Zhou G."/>
            <person name="Gu Y."/>
            <person name="Wang H."/>
            <person name="Chen X."/>
            <person name="Zhang X."/>
            <person name="Shao Z."/>
            <person name="Yan X."/>
            <person name="Zhang J."/>
            <person name="Zhang M."/>
        </authorList>
    </citation>
    <scope>NUCLEOTIDE SEQUENCE</scope>
    <source>
        <strain evidence="2">BJSY19SF1-2</strain>
    </source>
</reference>
<keyword evidence="1" id="KW-0175">Coiled coil</keyword>
<feature type="coiled-coil region" evidence="1">
    <location>
        <begin position="295"/>
        <end position="343"/>
    </location>
</feature>
<sequence>MRNLLLLIAFAFLFAGCSQKVLIETTKPAKLDRAASKKKIAVMDFNQDTVHLGGKIESALSSTMVNNEQFFTIVNRNAIDTILKEQKFQYSGLASTKENVKIGELLGAQALIIGKVNTGDEVQPTQEVRTRCVDPKCTRTQAYYVTCHIYRYSLGANLSMVDVERGDLIYTNNYIKQKEYKECPMDSGDAINLAISLATSLLKEEKPEKNVVFDRMADEVVKEFLPNIAPTTHKFYVVVLDSPEISYTKEQTAKLEAALEYLKHSRTDRAEEILSDLLTSTNDKCFVAAYDLGIIKEAKGELENAKQLYNLADRLTLKPNKTINEAIVRINEAINDQNRLNNQASKTKGKKK</sequence>
<dbReference type="RefSeq" id="WP_319047764.1">
    <property type="nucleotide sequence ID" value="NZ_JAUQUR010000002.1"/>
</dbReference>
<comment type="caution">
    <text evidence="2">The sequence shown here is derived from an EMBL/GenBank/DDBJ whole genome shotgun (WGS) entry which is preliminary data.</text>
</comment>
<dbReference type="Pfam" id="PF03783">
    <property type="entry name" value="CsgG"/>
    <property type="match status" value="1"/>
</dbReference>
<name>A0AAW9D9P7_9BACT</name>
<dbReference type="EMBL" id="JAUQUR010000002">
    <property type="protein sequence ID" value="MDX4068915.1"/>
    <property type="molecule type" value="Genomic_DNA"/>
</dbReference>
<evidence type="ECO:0000256" key="1">
    <source>
        <dbReference type="SAM" id="Coils"/>
    </source>
</evidence>
<accession>A0AAW9D9P7</accession>
<proteinExistence type="predicted"/>
<dbReference type="Proteomes" id="UP001283691">
    <property type="component" value="Unassembled WGS sequence"/>
</dbReference>
<dbReference type="InterPro" id="IPR011990">
    <property type="entry name" value="TPR-like_helical_dom_sf"/>
</dbReference>
<gene>
    <name evidence="2" type="ORF">Q6A80_04165</name>
</gene>
<evidence type="ECO:0000313" key="3">
    <source>
        <dbReference type="Proteomes" id="UP001283691"/>
    </source>
</evidence>
<dbReference type="InterPro" id="IPR005534">
    <property type="entry name" value="Curli_assmbl/transp-comp_CsgG"/>
</dbReference>
<dbReference type="AlphaFoldDB" id="A0AAW9D9P7"/>
<organism evidence="2 3">
    <name type="scientific">Aliarcobacter skirrowii</name>
    <dbReference type="NCBI Taxonomy" id="28200"/>
    <lineage>
        <taxon>Bacteria</taxon>
        <taxon>Pseudomonadati</taxon>
        <taxon>Campylobacterota</taxon>
        <taxon>Epsilonproteobacteria</taxon>
        <taxon>Campylobacterales</taxon>
        <taxon>Arcobacteraceae</taxon>
        <taxon>Aliarcobacter</taxon>
    </lineage>
</organism>
<reference evidence="2" key="2">
    <citation type="submission" date="2023-07" db="EMBL/GenBank/DDBJ databases">
        <authorList>
            <person name="Zhang M."/>
            <person name="Zhou G."/>
        </authorList>
    </citation>
    <scope>NUCLEOTIDE SEQUENCE</scope>
    <source>
        <strain evidence="2">BJSY19SF1-2</strain>
    </source>
</reference>
<dbReference type="PROSITE" id="PS51257">
    <property type="entry name" value="PROKAR_LIPOPROTEIN"/>
    <property type="match status" value="1"/>
</dbReference>
<evidence type="ECO:0000313" key="2">
    <source>
        <dbReference type="EMBL" id="MDX4068915.1"/>
    </source>
</evidence>